<protein>
    <submittedName>
        <fullName evidence="2">Uncharacterized protein</fullName>
    </submittedName>
</protein>
<evidence type="ECO:0000313" key="2">
    <source>
        <dbReference type="EMBL" id="KAK7048845.1"/>
    </source>
</evidence>
<feature type="non-terminal residue" evidence="2">
    <location>
        <position position="1"/>
    </location>
</feature>
<feature type="compositionally biased region" description="Low complexity" evidence="1">
    <location>
        <begin position="294"/>
        <end position="318"/>
    </location>
</feature>
<reference evidence="2 3" key="1">
    <citation type="journal article" date="2024" name="J Genomics">
        <title>Draft genome sequencing and assembly of Favolaschia claudopus CIRM-BRFM 2984 isolated from oak limbs.</title>
        <authorList>
            <person name="Navarro D."/>
            <person name="Drula E."/>
            <person name="Chaduli D."/>
            <person name="Cazenave R."/>
            <person name="Ahrendt S."/>
            <person name="Wang J."/>
            <person name="Lipzen A."/>
            <person name="Daum C."/>
            <person name="Barry K."/>
            <person name="Grigoriev I.V."/>
            <person name="Favel A."/>
            <person name="Rosso M.N."/>
            <person name="Martin F."/>
        </authorList>
    </citation>
    <scope>NUCLEOTIDE SEQUENCE [LARGE SCALE GENOMIC DNA]</scope>
    <source>
        <strain evidence="2 3">CIRM-BRFM 2984</strain>
    </source>
</reference>
<gene>
    <name evidence="2" type="ORF">R3P38DRAFT_2505104</name>
</gene>
<feature type="region of interest" description="Disordered" evidence="1">
    <location>
        <begin position="1"/>
        <end position="21"/>
    </location>
</feature>
<proteinExistence type="predicted"/>
<accession>A0AAW0DE46</accession>
<keyword evidence="3" id="KW-1185">Reference proteome</keyword>
<dbReference type="AlphaFoldDB" id="A0AAW0DE46"/>
<evidence type="ECO:0000313" key="3">
    <source>
        <dbReference type="Proteomes" id="UP001362999"/>
    </source>
</evidence>
<feature type="region of interest" description="Disordered" evidence="1">
    <location>
        <begin position="332"/>
        <end position="370"/>
    </location>
</feature>
<comment type="caution">
    <text evidence="2">The sequence shown here is derived from an EMBL/GenBank/DDBJ whole genome shotgun (WGS) entry which is preliminary data.</text>
</comment>
<dbReference type="Proteomes" id="UP001362999">
    <property type="component" value="Unassembled WGS sequence"/>
</dbReference>
<organism evidence="2 3">
    <name type="scientific">Favolaschia claudopus</name>
    <dbReference type="NCBI Taxonomy" id="2862362"/>
    <lineage>
        <taxon>Eukaryota</taxon>
        <taxon>Fungi</taxon>
        <taxon>Dikarya</taxon>
        <taxon>Basidiomycota</taxon>
        <taxon>Agaricomycotina</taxon>
        <taxon>Agaricomycetes</taxon>
        <taxon>Agaricomycetidae</taxon>
        <taxon>Agaricales</taxon>
        <taxon>Marasmiineae</taxon>
        <taxon>Mycenaceae</taxon>
        <taxon>Favolaschia</taxon>
    </lineage>
</organism>
<feature type="region of interest" description="Disordered" evidence="1">
    <location>
        <begin position="254"/>
        <end position="318"/>
    </location>
</feature>
<feature type="compositionally biased region" description="Basic and acidic residues" evidence="1">
    <location>
        <begin position="262"/>
        <end position="271"/>
    </location>
</feature>
<sequence>PPTPAQPTVTPVSSAAPSASVSAASSYPPCSNSPQCKRLATAKGCSHRMCKTCCQLRATGCAYAPHRNSTPIVAANGNPSALARPPAIIPSASASSAASLPIDEFPDTLAPKTFRKSMNEAWAKQYQEGLAKQQQRREVEDEKRVELKRVQNEVAVCFFSVDDAAPERLRDQNVNSFPFFNLARSTTLLRKMSLQPDDHISIYDYQSCLWNTEDIDTTIQLIPGQTLIMRRVGVTRCMDIDRFIEVYAPPSRNKAKAANIKRKPDHERDASNRVVQVPRRHEDYVPKAPPSPARPRSLSSPPASPSVRSSSPFPSPRKLSASVFMSAAPQQPVIDLTGSPPPTPRRPRAQSLVVKTEAASDTPSLAGPSSSSVTVLTDLGAWPAGVYARDIARAFSFISGAGRSADDLTQHVLLLISHPTRRGNLKHTAVSTTVSEPKNVARATITPQGRTIICWIRCPCWQFQFLHLLRSCFGIQRVVWIRNCRPRNLSAKLEHCFVSFLVIRFEEPMIGICTCHETCGEFRLFVTFLHCAESVAFFVIGAKAMSIALEGDWTV</sequence>
<feature type="compositionally biased region" description="Polar residues" evidence="1">
    <location>
        <begin position="359"/>
        <end position="370"/>
    </location>
</feature>
<name>A0AAW0DE46_9AGAR</name>
<dbReference type="EMBL" id="JAWWNJ010000009">
    <property type="protein sequence ID" value="KAK7048845.1"/>
    <property type="molecule type" value="Genomic_DNA"/>
</dbReference>
<evidence type="ECO:0000256" key="1">
    <source>
        <dbReference type="SAM" id="MobiDB-lite"/>
    </source>
</evidence>